<dbReference type="AlphaFoldDB" id="A0A4Y4F4Y0"/>
<dbReference type="EMBL" id="BJOC01000023">
    <property type="protein sequence ID" value="GED22884.1"/>
    <property type="molecule type" value="Genomic_DNA"/>
</dbReference>
<organism evidence="1 2">
    <name type="scientific">Halomonas halmophila</name>
    <dbReference type="NCBI Taxonomy" id="252"/>
    <lineage>
        <taxon>Bacteria</taxon>
        <taxon>Pseudomonadati</taxon>
        <taxon>Pseudomonadota</taxon>
        <taxon>Gammaproteobacteria</taxon>
        <taxon>Oceanospirillales</taxon>
        <taxon>Halomonadaceae</taxon>
        <taxon>Halomonas</taxon>
    </lineage>
</organism>
<protein>
    <submittedName>
        <fullName evidence="1">Uncharacterized protein</fullName>
    </submittedName>
</protein>
<evidence type="ECO:0000313" key="2">
    <source>
        <dbReference type="Proteomes" id="UP000319812"/>
    </source>
</evidence>
<gene>
    <name evidence="1" type="ORF">HHA01_18610</name>
</gene>
<accession>A0A4Y4F4Y0</accession>
<proteinExistence type="predicted"/>
<name>A0A4Y4F4Y0_9GAMM</name>
<keyword evidence="2" id="KW-1185">Reference proteome</keyword>
<evidence type="ECO:0000313" key="1">
    <source>
        <dbReference type="EMBL" id="GED22884.1"/>
    </source>
</evidence>
<sequence>MGISTADILSRNVNDVTALVIGVGVAKLEGVAQKTAAPLGRGAARHSSLARGVQAWRHAPFRVGLLASLACLAGP</sequence>
<dbReference type="Proteomes" id="UP000319812">
    <property type="component" value="Unassembled WGS sequence"/>
</dbReference>
<reference evidence="1 2" key="1">
    <citation type="submission" date="2019-06" db="EMBL/GenBank/DDBJ databases">
        <title>Whole genome shotgun sequence of Halomonas halmophila NBRC 15537.</title>
        <authorList>
            <person name="Hosoyama A."/>
            <person name="Uohara A."/>
            <person name="Ohji S."/>
            <person name="Ichikawa N."/>
        </authorList>
    </citation>
    <scope>NUCLEOTIDE SEQUENCE [LARGE SCALE GENOMIC DNA]</scope>
    <source>
        <strain evidence="1 2">NBRC 15537</strain>
    </source>
</reference>
<comment type="caution">
    <text evidence="1">The sequence shown here is derived from an EMBL/GenBank/DDBJ whole genome shotgun (WGS) entry which is preliminary data.</text>
</comment>